<organism evidence="1 2">
    <name type="scientific">Nocardia ignorata</name>
    <dbReference type="NCBI Taxonomy" id="145285"/>
    <lineage>
        <taxon>Bacteria</taxon>
        <taxon>Bacillati</taxon>
        <taxon>Actinomycetota</taxon>
        <taxon>Actinomycetes</taxon>
        <taxon>Mycobacteriales</taxon>
        <taxon>Nocardiaceae</taxon>
        <taxon>Nocardia</taxon>
    </lineage>
</organism>
<accession>A0A4R6P2F6</accession>
<sequence>MGQVFPGPFSRQILLCMHGDGPKMELREGFEAVVRR</sequence>
<evidence type="ECO:0000313" key="1">
    <source>
        <dbReference type="EMBL" id="TDP31445.1"/>
    </source>
</evidence>
<comment type="caution">
    <text evidence="1">The sequence shown here is derived from an EMBL/GenBank/DDBJ whole genome shotgun (WGS) entry which is preliminary data.</text>
</comment>
<dbReference type="Proteomes" id="UP000295087">
    <property type="component" value="Unassembled WGS sequence"/>
</dbReference>
<name>A0A4R6P2F6_NOCIG</name>
<proteinExistence type="predicted"/>
<protein>
    <submittedName>
        <fullName evidence="1">Uncharacterized protein</fullName>
    </submittedName>
</protein>
<dbReference type="AlphaFoldDB" id="A0A4R6P2F6"/>
<gene>
    <name evidence="1" type="ORF">DFR75_10850</name>
</gene>
<evidence type="ECO:0000313" key="2">
    <source>
        <dbReference type="Proteomes" id="UP000295087"/>
    </source>
</evidence>
<dbReference type="EMBL" id="SNXK01000008">
    <property type="protein sequence ID" value="TDP31445.1"/>
    <property type="molecule type" value="Genomic_DNA"/>
</dbReference>
<reference evidence="1 2" key="1">
    <citation type="submission" date="2019-03" db="EMBL/GenBank/DDBJ databases">
        <title>Genomic Encyclopedia of Type Strains, Phase IV (KMG-IV): sequencing the most valuable type-strain genomes for metagenomic binning, comparative biology and taxonomic classification.</title>
        <authorList>
            <person name="Goeker M."/>
        </authorList>
    </citation>
    <scope>NUCLEOTIDE SEQUENCE [LARGE SCALE GENOMIC DNA]</scope>
    <source>
        <strain evidence="1 2">DSM 44496</strain>
    </source>
</reference>
<keyword evidence="2" id="KW-1185">Reference proteome</keyword>